<dbReference type="EMBL" id="LR796937">
    <property type="protein sequence ID" value="CAB4176409.1"/>
    <property type="molecule type" value="Genomic_DNA"/>
</dbReference>
<gene>
    <name evidence="1" type="ORF">UFOVP978_30</name>
</gene>
<protein>
    <submittedName>
        <fullName evidence="1">Uncharacterized protein</fullName>
    </submittedName>
</protein>
<reference evidence="1" key="1">
    <citation type="submission" date="2020-05" db="EMBL/GenBank/DDBJ databases">
        <authorList>
            <person name="Chiriac C."/>
            <person name="Salcher M."/>
            <person name="Ghai R."/>
            <person name="Kavagutti S V."/>
        </authorList>
    </citation>
    <scope>NUCLEOTIDE SEQUENCE</scope>
</reference>
<evidence type="ECO:0000313" key="1">
    <source>
        <dbReference type="EMBL" id="CAB4176409.1"/>
    </source>
</evidence>
<proteinExistence type="predicted"/>
<accession>A0A6J5PWY7</accession>
<organism evidence="1">
    <name type="scientific">uncultured Caudovirales phage</name>
    <dbReference type="NCBI Taxonomy" id="2100421"/>
    <lineage>
        <taxon>Viruses</taxon>
        <taxon>Duplodnaviria</taxon>
        <taxon>Heunggongvirae</taxon>
        <taxon>Uroviricota</taxon>
        <taxon>Caudoviricetes</taxon>
        <taxon>Peduoviridae</taxon>
        <taxon>Maltschvirus</taxon>
        <taxon>Maltschvirus maltsch</taxon>
    </lineage>
</organism>
<name>A0A6J5PWY7_9CAUD</name>
<sequence length="248" mass="25521">MAFVHGKNARVLLNGADASYWLRSVQWNQQSDVAETTAFGTTAKTYLSGMSGFTMGMGGMFEDTATTGFDAVVSPLLGSGTLNNVAMAPNGFTIGRPAWAVSGAITSYDVQGGVGDIVQASVNVQGSDRVSRGVSLRDNTATSVAATTSEASVNNAAATTTGYVAYLFVTGVPTSGTTPSVTVTVEHSTNNSSWSSLTSFAAVTTTVGSERKTATGTVNQYLRATATVTGSAIVGGWSYSVVFIRLPF</sequence>